<dbReference type="InterPro" id="IPR006439">
    <property type="entry name" value="HAD-SF_hydro_IA"/>
</dbReference>
<dbReference type="InterPro" id="IPR023214">
    <property type="entry name" value="HAD_sf"/>
</dbReference>
<keyword evidence="3" id="KW-0479">Metal-binding</keyword>
<dbReference type="SFLD" id="SFLDG01129">
    <property type="entry name" value="C1.5:_HAD__Beta-PGM__Phosphata"/>
    <property type="match status" value="1"/>
</dbReference>
<accession>A0A0G1UES7</accession>
<name>A0A0G1UES7_9BACT</name>
<sequence>MISAVIFDLDGTVLDNEHIWEEVFAQVVNSYHLETNKLLRQPNGWLHEPGIGLVPNFRQLEPDIQKAEKLARETRQLYKQRIGEVKLAKGVEETAALAKRLGWLTALSTASIWETVEEELEATEMYLAFDVTTTGEEIIANKPDPEIYLLTAYKLGVDPAECIVIEDALAGVRAGKEAGMTCIGMVSGYAPEKMLTGAGAGWAVQDMRQAAGVLSDLSRVGRTST</sequence>
<organism evidence="6 7">
    <name type="scientific">Candidatus Amesbacteria bacterium GW2011_GWA1_47_16</name>
    <dbReference type="NCBI Taxonomy" id="1618353"/>
    <lineage>
        <taxon>Bacteria</taxon>
        <taxon>Candidatus Amesiibacteriota</taxon>
    </lineage>
</organism>
<dbReference type="CDD" id="cd07505">
    <property type="entry name" value="HAD_BPGM-like"/>
    <property type="match status" value="1"/>
</dbReference>
<gene>
    <name evidence="6" type="ORF">UX87_C0006G0028</name>
</gene>
<dbReference type="InterPro" id="IPR036412">
    <property type="entry name" value="HAD-like_sf"/>
</dbReference>
<keyword evidence="5" id="KW-0119">Carbohydrate metabolism</keyword>
<dbReference type="EMBL" id="LCNV01000006">
    <property type="protein sequence ID" value="KKU64628.1"/>
    <property type="molecule type" value="Genomic_DNA"/>
</dbReference>
<dbReference type="PANTHER" id="PTHR46193:SF18">
    <property type="entry name" value="HEXITOL PHOSPHATASE B"/>
    <property type="match status" value="1"/>
</dbReference>
<comment type="similarity">
    <text evidence="2">Belongs to the HAD-like hydrolase superfamily. CbbY/CbbZ/Gph/YieH family.</text>
</comment>
<evidence type="ECO:0000256" key="3">
    <source>
        <dbReference type="ARBA" id="ARBA00022723"/>
    </source>
</evidence>
<dbReference type="Gene3D" id="3.40.50.1000">
    <property type="entry name" value="HAD superfamily/HAD-like"/>
    <property type="match status" value="1"/>
</dbReference>
<dbReference type="InterPro" id="IPR041492">
    <property type="entry name" value="HAD_2"/>
</dbReference>
<dbReference type="PANTHER" id="PTHR46193">
    <property type="entry name" value="6-PHOSPHOGLUCONATE PHOSPHATASE"/>
    <property type="match status" value="1"/>
</dbReference>
<dbReference type="Gene3D" id="1.10.150.240">
    <property type="entry name" value="Putative phosphatase, domain 2"/>
    <property type="match status" value="1"/>
</dbReference>
<dbReference type="GO" id="GO:0016787">
    <property type="term" value="F:hydrolase activity"/>
    <property type="evidence" value="ECO:0007669"/>
    <property type="project" value="UniProtKB-KW"/>
</dbReference>
<comment type="cofactor">
    <cofactor evidence="1">
        <name>Mg(2+)</name>
        <dbReference type="ChEBI" id="CHEBI:18420"/>
    </cofactor>
</comment>
<reference evidence="6 7" key="1">
    <citation type="journal article" date="2015" name="Nature">
        <title>rRNA introns, odd ribosomes, and small enigmatic genomes across a large radiation of phyla.</title>
        <authorList>
            <person name="Brown C.T."/>
            <person name="Hug L.A."/>
            <person name="Thomas B.C."/>
            <person name="Sharon I."/>
            <person name="Castelle C.J."/>
            <person name="Singh A."/>
            <person name="Wilkins M.J."/>
            <person name="Williams K.H."/>
            <person name="Banfield J.F."/>
        </authorList>
    </citation>
    <scope>NUCLEOTIDE SEQUENCE [LARGE SCALE GENOMIC DNA]</scope>
</reference>
<keyword evidence="4" id="KW-0460">Magnesium</keyword>
<dbReference type="SUPFAM" id="SSF56784">
    <property type="entry name" value="HAD-like"/>
    <property type="match status" value="1"/>
</dbReference>
<dbReference type="Pfam" id="PF13419">
    <property type="entry name" value="HAD_2"/>
    <property type="match status" value="1"/>
</dbReference>
<dbReference type="NCBIfam" id="TIGR01509">
    <property type="entry name" value="HAD-SF-IA-v3"/>
    <property type="match status" value="1"/>
</dbReference>
<evidence type="ECO:0000313" key="7">
    <source>
        <dbReference type="Proteomes" id="UP000034364"/>
    </source>
</evidence>
<protein>
    <submittedName>
        <fullName evidence="6">HAD-superfamily hydrolase, subfamily IA, variant 3</fullName>
    </submittedName>
</protein>
<evidence type="ECO:0000256" key="1">
    <source>
        <dbReference type="ARBA" id="ARBA00001946"/>
    </source>
</evidence>
<evidence type="ECO:0000256" key="4">
    <source>
        <dbReference type="ARBA" id="ARBA00022842"/>
    </source>
</evidence>
<dbReference type="GO" id="GO:0046872">
    <property type="term" value="F:metal ion binding"/>
    <property type="evidence" value="ECO:0007669"/>
    <property type="project" value="UniProtKB-KW"/>
</dbReference>
<proteinExistence type="inferred from homology"/>
<dbReference type="SFLD" id="SFLDS00003">
    <property type="entry name" value="Haloacid_Dehalogenase"/>
    <property type="match status" value="1"/>
</dbReference>
<dbReference type="AlphaFoldDB" id="A0A0G1UES7"/>
<dbReference type="InterPro" id="IPR023198">
    <property type="entry name" value="PGP-like_dom2"/>
</dbReference>
<evidence type="ECO:0000256" key="5">
    <source>
        <dbReference type="ARBA" id="ARBA00023277"/>
    </source>
</evidence>
<dbReference type="Proteomes" id="UP000034364">
    <property type="component" value="Unassembled WGS sequence"/>
</dbReference>
<evidence type="ECO:0000313" key="6">
    <source>
        <dbReference type="EMBL" id="KKU64628.1"/>
    </source>
</evidence>
<keyword evidence="6" id="KW-0378">Hydrolase</keyword>
<comment type="caution">
    <text evidence="6">The sequence shown here is derived from an EMBL/GenBank/DDBJ whole genome shotgun (WGS) entry which is preliminary data.</text>
</comment>
<dbReference type="PRINTS" id="PR00413">
    <property type="entry name" value="HADHALOGNASE"/>
</dbReference>
<dbReference type="InterPro" id="IPR051600">
    <property type="entry name" value="Beta-PGM-like"/>
</dbReference>
<evidence type="ECO:0000256" key="2">
    <source>
        <dbReference type="ARBA" id="ARBA00006171"/>
    </source>
</evidence>